<gene>
    <name evidence="5" type="ORF">KGA66_07165</name>
</gene>
<sequence length="537" mass="57295">MDASEPGTGFSRRSALRAAVVGGALAGTSTGPAVSANAASEPPTSAASEPVTSALLWRQPERLGAPPVDGLHLTFGADPCREMYVSWSTVTPVAKARVRYGTADGGFGHEVRAETRTYIDAASTREVYVHHAQLTDLRPDTTYIYAALADGALPDAGTFRTAPTGRAPFTFTSFGDQSVPSVAWLPGAGSGTYSAGISGLASPAAADIVYGIEQVRPLFHLLNGDLCYANLSDDRVRTWNSFFANNTRSTRYRPWMPAAGNHENERGNGLIGYQAYLTRFALPGNGSADWNGLWYAFTVCGVRVIVLQNDDVALQDAGDAYVSGYSGGEQRAWLERQLKAARSSRQIDWIVVCMHQVMVSSSDANGADLGIRLNWGPLFDRYEVDLVLCGHEHDYERSLAVRGVIPGSETLTPEPVSANTGHIDTGQGTVHMVLGGGGTNSPSNSKFFTDGTGKVITAVGAPGANGKKTPTYVFEQAVWSAFRDLTHPYGFAAFEVDPGNRPGGQTSIRVTYYTVAQPDGAIAPLESFTLHRRRSDG</sequence>
<keyword evidence="6" id="KW-1185">Reference proteome</keyword>
<dbReference type="PANTHER" id="PTHR22953">
    <property type="entry name" value="ACID PHOSPHATASE RELATED"/>
    <property type="match status" value="1"/>
</dbReference>
<dbReference type="SUPFAM" id="SSF56300">
    <property type="entry name" value="Metallo-dependent phosphatases"/>
    <property type="match status" value="1"/>
</dbReference>
<dbReference type="InterPro" id="IPR039331">
    <property type="entry name" value="PAPs-like"/>
</dbReference>
<feature type="region of interest" description="Disordered" evidence="2">
    <location>
        <begin position="27"/>
        <end position="50"/>
    </location>
</feature>
<feature type="domain" description="Calcineurin-like phosphoesterase" evidence="3">
    <location>
        <begin position="216"/>
        <end position="395"/>
    </location>
</feature>
<feature type="domain" description="Purple acid phosphatase N-terminal" evidence="4">
    <location>
        <begin position="69"/>
        <end position="161"/>
    </location>
</feature>
<proteinExistence type="predicted"/>
<organism evidence="5 6">
    <name type="scientific">Actinocrinis puniceicyclus</name>
    <dbReference type="NCBI Taxonomy" id="977794"/>
    <lineage>
        <taxon>Bacteria</taxon>
        <taxon>Bacillati</taxon>
        <taxon>Actinomycetota</taxon>
        <taxon>Actinomycetes</taxon>
        <taxon>Catenulisporales</taxon>
        <taxon>Actinospicaceae</taxon>
        <taxon>Actinocrinis</taxon>
    </lineage>
</organism>
<evidence type="ECO:0000259" key="3">
    <source>
        <dbReference type="Pfam" id="PF00149"/>
    </source>
</evidence>
<name>A0A8J8BBU2_9ACTN</name>
<evidence type="ECO:0000256" key="1">
    <source>
        <dbReference type="ARBA" id="ARBA00022729"/>
    </source>
</evidence>
<dbReference type="Proteomes" id="UP000677913">
    <property type="component" value="Unassembled WGS sequence"/>
</dbReference>
<dbReference type="InterPro" id="IPR008963">
    <property type="entry name" value="Purple_acid_Pase-like_N"/>
</dbReference>
<protein>
    <submittedName>
        <fullName evidence="5">Metallophosphoesterase family protein</fullName>
    </submittedName>
</protein>
<evidence type="ECO:0000313" key="5">
    <source>
        <dbReference type="EMBL" id="MBS2962815.1"/>
    </source>
</evidence>
<evidence type="ECO:0000313" key="6">
    <source>
        <dbReference type="Proteomes" id="UP000677913"/>
    </source>
</evidence>
<dbReference type="GO" id="GO:0003993">
    <property type="term" value="F:acid phosphatase activity"/>
    <property type="evidence" value="ECO:0007669"/>
    <property type="project" value="InterPro"/>
</dbReference>
<dbReference type="PANTHER" id="PTHR22953:SF153">
    <property type="entry name" value="PURPLE ACID PHOSPHATASE"/>
    <property type="match status" value="1"/>
</dbReference>
<dbReference type="InterPro" id="IPR004843">
    <property type="entry name" value="Calcineurin-like_PHP"/>
</dbReference>
<dbReference type="Gene3D" id="2.60.40.380">
    <property type="entry name" value="Purple acid phosphatase-like, N-terminal"/>
    <property type="match status" value="1"/>
</dbReference>
<dbReference type="EMBL" id="JAGSXH010000016">
    <property type="protein sequence ID" value="MBS2962815.1"/>
    <property type="molecule type" value="Genomic_DNA"/>
</dbReference>
<dbReference type="GO" id="GO:0046872">
    <property type="term" value="F:metal ion binding"/>
    <property type="evidence" value="ECO:0007669"/>
    <property type="project" value="InterPro"/>
</dbReference>
<dbReference type="Gene3D" id="3.60.21.10">
    <property type="match status" value="1"/>
</dbReference>
<evidence type="ECO:0000256" key="2">
    <source>
        <dbReference type="SAM" id="MobiDB-lite"/>
    </source>
</evidence>
<reference evidence="5" key="1">
    <citation type="submission" date="2021-04" db="EMBL/GenBank/DDBJ databases">
        <title>Genome based classification of Actinospica acidithermotolerans sp. nov., an actinobacterium isolated from an Indonesian hot spring.</title>
        <authorList>
            <person name="Kusuma A.B."/>
            <person name="Putra K.E."/>
            <person name="Nafisah S."/>
            <person name="Loh J."/>
            <person name="Nouioui I."/>
            <person name="Goodfellow M."/>
        </authorList>
    </citation>
    <scope>NUCLEOTIDE SEQUENCE</scope>
    <source>
        <strain evidence="5">DSM 45618</strain>
    </source>
</reference>
<dbReference type="SUPFAM" id="SSF49363">
    <property type="entry name" value="Purple acid phosphatase, N-terminal domain"/>
    <property type="match status" value="1"/>
</dbReference>
<dbReference type="InterPro" id="IPR006311">
    <property type="entry name" value="TAT_signal"/>
</dbReference>
<comment type="caution">
    <text evidence="5">The sequence shown here is derived from an EMBL/GenBank/DDBJ whole genome shotgun (WGS) entry which is preliminary data.</text>
</comment>
<dbReference type="Pfam" id="PF00149">
    <property type="entry name" value="Metallophos"/>
    <property type="match status" value="1"/>
</dbReference>
<accession>A0A8J8BBU2</accession>
<dbReference type="AlphaFoldDB" id="A0A8J8BBU2"/>
<dbReference type="InterPro" id="IPR015914">
    <property type="entry name" value="PAPs_N"/>
</dbReference>
<keyword evidence="1" id="KW-0732">Signal</keyword>
<dbReference type="PROSITE" id="PS51318">
    <property type="entry name" value="TAT"/>
    <property type="match status" value="1"/>
</dbReference>
<dbReference type="Pfam" id="PF16656">
    <property type="entry name" value="Pur_ac_phosph_N"/>
    <property type="match status" value="1"/>
</dbReference>
<dbReference type="InterPro" id="IPR029052">
    <property type="entry name" value="Metallo-depent_PP-like"/>
</dbReference>
<evidence type="ECO:0000259" key="4">
    <source>
        <dbReference type="Pfam" id="PF16656"/>
    </source>
</evidence>